<organism evidence="1">
    <name type="scientific">marine sediment metagenome</name>
    <dbReference type="NCBI Taxonomy" id="412755"/>
    <lineage>
        <taxon>unclassified sequences</taxon>
        <taxon>metagenomes</taxon>
        <taxon>ecological metagenomes</taxon>
    </lineage>
</organism>
<name>A0A0F9RR87_9ZZZZ</name>
<reference evidence="1" key="1">
    <citation type="journal article" date="2015" name="Nature">
        <title>Complex archaea that bridge the gap between prokaryotes and eukaryotes.</title>
        <authorList>
            <person name="Spang A."/>
            <person name="Saw J.H."/>
            <person name="Jorgensen S.L."/>
            <person name="Zaremba-Niedzwiedzka K."/>
            <person name="Martijn J."/>
            <person name="Lind A.E."/>
            <person name="van Eijk R."/>
            <person name="Schleper C."/>
            <person name="Guy L."/>
            <person name="Ettema T.J."/>
        </authorList>
    </citation>
    <scope>NUCLEOTIDE SEQUENCE</scope>
</reference>
<proteinExistence type="predicted"/>
<gene>
    <name evidence="1" type="ORF">LCGC14_0564320</name>
</gene>
<comment type="caution">
    <text evidence="1">The sequence shown here is derived from an EMBL/GenBank/DDBJ whole genome shotgun (WGS) entry which is preliminary data.</text>
</comment>
<dbReference type="EMBL" id="LAZR01000813">
    <property type="protein sequence ID" value="KKN57219.1"/>
    <property type="molecule type" value="Genomic_DNA"/>
</dbReference>
<dbReference type="AlphaFoldDB" id="A0A0F9RR87"/>
<sequence length="589" mass="67280">MSGQSKIISLNITQFPQNLLIPDLENNVSIQVVNNSDKPEMFQFAFEGENLGVEVVTDFSKDPVKFAPGETKTIGLMLKPTADGFGKLIINVYLIKNIEYTVKTQKVRNNVPKSMVSEIFEKYNLKSTEVTDPINRDEFVTPTTTEDLLKVEKQLNALKTSYVSIQTMNSTDVESSGDVRIEDIDIIIKKLAKGHLYNKNILKSLELALALSNKKEQIDFYSKLLRAHATQNAEEAIAIVKKLKDTETKQNLYKSIVSDKSETDPIQSLTLIENIDDLILRTKLQLNVVKILKKRGDNFEMIKVMNQIIQFLLKSLNESDEKIIQKHIYEFLIDSMLLLAEIEEPGTVDVILNGINIPIQKEQLKKDIFNNIYEIVEEIRIKSELEGVFSQFFLLNINVSDINNDIKYFCTKGGNLSSNLILKDFNFNIVFVSLFNFSFSVFPIIDRVYNDLNHNSDHSFAYYIFPSTENFQINELSNLKNTLTHFFQNFNNVRDRLIVFNVDFIPYLGTPTIIISGESDLTEKIKSKIGKVSDKINVIIDESLFEGGKISDNLKQIFPSSKCAIINFIFSYEFLNDYNMLKALIQSLC</sequence>
<evidence type="ECO:0000313" key="1">
    <source>
        <dbReference type="EMBL" id="KKN57219.1"/>
    </source>
</evidence>
<accession>A0A0F9RR87</accession>
<protein>
    <submittedName>
        <fullName evidence="1">Uncharacterized protein</fullName>
    </submittedName>
</protein>